<dbReference type="EMBL" id="FUKI01000094">
    <property type="protein sequence ID" value="SJM91758.1"/>
    <property type="molecule type" value="Genomic_DNA"/>
</dbReference>
<keyword evidence="2" id="KW-1185">Reference proteome</keyword>
<reference evidence="2" key="1">
    <citation type="submission" date="2017-02" db="EMBL/GenBank/DDBJ databases">
        <authorList>
            <person name="Daims H."/>
        </authorList>
    </citation>
    <scope>NUCLEOTIDE SEQUENCE [LARGE SCALE GENOMIC DNA]</scope>
</reference>
<name>A0A1R4H658_9GAMM</name>
<dbReference type="Proteomes" id="UP000195667">
    <property type="component" value="Unassembled WGS sequence"/>
</dbReference>
<gene>
    <name evidence="1" type="ORF">CRENPOLYSF1_200080</name>
</gene>
<proteinExistence type="predicted"/>
<organism evidence="1 2">
    <name type="scientific">Crenothrix polyspora</name>
    <dbReference type="NCBI Taxonomy" id="360316"/>
    <lineage>
        <taxon>Bacteria</taxon>
        <taxon>Pseudomonadati</taxon>
        <taxon>Pseudomonadota</taxon>
        <taxon>Gammaproteobacteria</taxon>
        <taxon>Methylococcales</taxon>
        <taxon>Crenotrichaceae</taxon>
        <taxon>Crenothrix</taxon>
    </lineage>
</organism>
<evidence type="ECO:0000313" key="2">
    <source>
        <dbReference type="Proteomes" id="UP000195667"/>
    </source>
</evidence>
<accession>A0A1R4H658</accession>
<evidence type="ECO:0000313" key="1">
    <source>
        <dbReference type="EMBL" id="SJM91758.1"/>
    </source>
</evidence>
<sequence length="87" mass="8956">MCISSRSATTSALKACTWVLSRAKASLCSGFTVLFTTVGTTCVAAAIAGGCSLCTTATDGGIKRETYTLKGKLTAQVISIILNKFIV</sequence>
<protein>
    <submittedName>
        <fullName evidence="1">Uncharacterized protein</fullName>
    </submittedName>
</protein>
<dbReference type="AlphaFoldDB" id="A0A1R4H658"/>